<evidence type="ECO:0000256" key="2">
    <source>
        <dbReference type="SAM" id="MobiDB-lite"/>
    </source>
</evidence>
<dbReference type="AlphaFoldDB" id="A0A6L2M2T2"/>
<name>A0A6L2M2T2_TANCI</name>
<dbReference type="InterPro" id="IPR036397">
    <property type="entry name" value="RNaseH_sf"/>
</dbReference>
<organism evidence="3">
    <name type="scientific">Tanacetum cinerariifolium</name>
    <name type="common">Dalmatian daisy</name>
    <name type="synonym">Chrysanthemum cinerariifolium</name>
    <dbReference type="NCBI Taxonomy" id="118510"/>
    <lineage>
        <taxon>Eukaryota</taxon>
        <taxon>Viridiplantae</taxon>
        <taxon>Streptophyta</taxon>
        <taxon>Embryophyta</taxon>
        <taxon>Tracheophyta</taxon>
        <taxon>Spermatophyta</taxon>
        <taxon>Magnoliopsida</taxon>
        <taxon>eudicotyledons</taxon>
        <taxon>Gunneridae</taxon>
        <taxon>Pentapetalae</taxon>
        <taxon>asterids</taxon>
        <taxon>campanulids</taxon>
        <taxon>Asterales</taxon>
        <taxon>Asteraceae</taxon>
        <taxon>Asteroideae</taxon>
        <taxon>Anthemideae</taxon>
        <taxon>Anthemidinae</taxon>
        <taxon>Tanacetum</taxon>
    </lineage>
</organism>
<dbReference type="Gene3D" id="3.30.420.10">
    <property type="entry name" value="Ribonuclease H-like superfamily/Ribonuclease H"/>
    <property type="match status" value="1"/>
</dbReference>
<accession>A0A6L2M2T2</accession>
<evidence type="ECO:0000256" key="1">
    <source>
        <dbReference type="SAM" id="Coils"/>
    </source>
</evidence>
<proteinExistence type="predicted"/>
<comment type="caution">
    <text evidence="3">The sequence shown here is derived from an EMBL/GenBank/DDBJ whole genome shotgun (WGS) entry which is preliminary data.</text>
</comment>
<dbReference type="InterPro" id="IPR039537">
    <property type="entry name" value="Retrotran_Ty1/copia-like"/>
</dbReference>
<feature type="coiled-coil region" evidence="1">
    <location>
        <begin position="471"/>
        <end position="498"/>
    </location>
</feature>
<sequence>MSYLTNYKEIDGGYVAFGENPKGGKITGKGTKDDTSRILKSFITRIENLVDNKVKVIRCDNETEFKNSEMNQFCEMKGILRESIVAGTPQQNGVAKKRNIILIEAARTMLADSKLPTTFLAEAINTACYSSHDDGSKPSSDDGKNVDEDLRKENECKDQEKEDNVNSTNNVNTVSSTINTAGTNKDNELPFHPNMPALEDVNIFNFLSDDEDNGLVADMNNLDKDHPLDQVIRDLQSAIQTRKMSKNLEKHGFPLLNDEDGEEVDAHMYRSMIGSLMYLTSSRPDIMFSVCACARYQVTPKVSHLHAVKRIFRDLLLADEEGIDCLPNSTIFEQFALMRGNTLQSDEDRLELNELMALYTNLQTRVLDLEKTKTTQSNEIASLKRRVKKLEKNNKSRTHKLKRLYKVGLTARAESSRDKAIEALKTLKPKVKGIVIHEQEESGKSIATTSTIHKQQLQDKGKGIMIEEPVKTKKKDQIRLDEEAAKRLQAEFDKEERLARERAQKEHEANIALIET</sequence>
<dbReference type="PANTHER" id="PTHR42648:SF32">
    <property type="entry name" value="RIBONUCLEASE H-LIKE DOMAIN, GAG-PRE-INTEGRASE DOMAIN PROTEIN-RELATED"/>
    <property type="match status" value="1"/>
</dbReference>
<dbReference type="SUPFAM" id="SSF53098">
    <property type="entry name" value="Ribonuclease H-like"/>
    <property type="match status" value="1"/>
</dbReference>
<feature type="region of interest" description="Disordered" evidence="2">
    <location>
        <begin position="154"/>
        <end position="173"/>
    </location>
</feature>
<protein>
    <submittedName>
        <fullName evidence="3">Putative ribonuclease H-like domain-containing protein</fullName>
    </submittedName>
</protein>
<reference evidence="3" key="1">
    <citation type="journal article" date="2019" name="Sci. Rep.">
        <title>Draft genome of Tanacetum cinerariifolium, the natural source of mosquito coil.</title>
        <authorList>
            <person name="Yamashiro T."/>
            <person name="Shiraishi A."/>
            <person name="Satake H."/>
            <person name="Nakayama K."/>
        </authorList>
    </citation>
    <scope>NUCLEOTIDE SEQUENCE</scope>
</reference>
<dbReference type="EMBL" id="BKCJ010005465">
    <property type="protein sequence ID" value="GEU66904.1"/>
    <property type="molecule type" value="Genomic_DNA"/>
</dbReference>
<dbReference type="PANTHER" id="PTHR42648">
    <property type="entry name" value="TRANSPOSASE, PUTATIVE-RELATED"/>
    <property type="match status" value="1"/>
</dbReference>
<feature type="coiled-coil region" evidence="1">
    <location>
        <begin position="352"/>
        <end position="400"/>
    </location>
</feature>
<dbReference type="InterPro" id="IPR012337">
    <property type="entry name" value="RNaseH-like_sf"/>
</dbReference>
<gene>
    <name evidence="3" type="ORF">Tci_038882</name>
</gene>
<feature type="compositionally biased region" description="Basic and acidic residues" evidence="2">
    <location>
        <begin position="154"/>
        <end position="164"/>
    </location>
</feature>
<keyword evidence="1" id="KW-0175">Coiled coil</keyword>
<dbReference type="GO" id="GO:0003676">
    <property type="term" value="F:nucleic acid binding"/>
    <property type="evidence" value="ECO:0007669"/>
    <property type="project" value="InterPro"/>
</dbReference>
<evidence type="ECO:0000313" key="3">
    <source>
        <dbReference type="EMBL" id="GEU66904.1"/>
    </source>
</evidence>